<feature type="binding site" description="covalent" evidence="8">
    <location>
        <position position="63"/>
    </location>
    <ligand>
        <name>heme c</name>
        <dbReference type="ChEBI" id="CHEBI:61717"/>
        <label>1</label>
    </ligand>
</feature>
<dbReference type="STRING" id="692418.SAMN04488029_3082"/>
<evidence type="ECO:0000256" key="9">
    <source>
        <dbReference type="PIRSR" id="PIRSR000294-2"/>
    </source>
</evidence>
<dbReference type="PROSITE" id="PS51007">
    <property type="entry name" value="CYTC"/>
    <property type="match status" value="1"/>
</dbReference>
<dbReference type="GO" id="GO:0020037">
    <property type="term" value="F:heme binding"/>
    <property type="evidence" value="ECO:0007669"/>
    <property type="project" value="InterPro"/>
</dbReference>
<dbReference type="Gene3D" id="1.10.760.10">
    <property type="entry name" value="Cytochrome c-like domain"/>
    <property type="match status" value="2"/>
</dbReference>
<keyword evidence="13" id="KW-1185">Reference proteome</keyword>
<dbReference type="GO" id="GO:0004130">
    <property type="term" value="F:cytochrome-c peroxidase activity"/>
    <property type="evidence" value="ECO:0007669"/>
    <property type="project" value="TreeGrafter"/>
</dbReference>
<evidence type="ECO:0000256" key="3">
    <source>
        <dbReference type="ARBA" id="ARBA00022723"/>
    </source>
</evidence>
<feature type="region of interest" description="Disordered" evidence="10">
    <location>
        <begin position="15"/>
        <end position="35"/>
    </location>
</feature>
<gene>
    <name evidence="12" type="ORF">SAMN04488029_3082</name>
</gene>
<feature type="binding site" description="covalent" evidence="8">
    <location>
        <position position="66"/>
    </location>
    <ligand>
        <name>heme c</name>
        <dbReference type="ChEBI" id="CHEBI:61717"/>
        <label>1</label>
    </ligand>
</feature>
<dbReference type="Pfam" id="PF03150">
    <property type="entry name" value="CCP_MauG"/>
    <property type="match status" value="1"/>
</dbReference>
<feature type="binding site" description="axial binding residue" evidence="9">
    <location>
        <position position="67"/>
    </location>
    <ligand>
        <name>heme c</name>
        <dbReference type="ChEBI" id="CHEBI:61717"/>
        <label>1</label>
    </ligand>
    <ligandPart>
        <name>Fe</name>
        <dbReference type="ChEBI" id="CHEBI:18248"/>
    </ligandPart>
</feature>
<feature type="binding site" description="covalent" evidence="8">
    <location>
        <position position="205"/>
    </location>
    <ligand>
        <name>heme c</name>
        <dbReference type="ChEBI" id="CHEBI:61717"/>
        <label>2</label>
    </ligand>
</feature>
<evidence type="ECO:0000256" key="7">
    <source>
        <dbReference type="ARBA" id="ARBA00023004"/>
    </source>
</evidence>
<evidence type="ECO:0000313" key="13">
    <source>
        <dbReference type="Proteomes" id="UP000192472"/>
    </source>
</evidence>
<keyword evidence="6" id="KW-0560">Oxidoreductase</keyword>
<evidence type="ECO:0000313" key="12">
    <source>
        <dbReference type="EMBL" id="SMD36814.1"/>
    </source>
</evidence>
<feature type="binding site" description="axial binding residue" evidence="9">
    <location>
        <position position="83"/>
    </location>
    <ligand>
        <name>heme c</name>
        <dbReference type="ChEBI" id="CHEBI:61717"/>
        <label>1</label>
    </ligand>
    <ligandPart>
        <name>Fe</name>
        <dbReference type="ChEBI" id="CHEBI:18248"/>
    </ligandPart>
</feature>
<dbReference type="EMBL" id="FWYF01000003">
    <property type="protein sequence ID" value="SMD36814.1"/>
    <property type="molecule type" value="Genomic_DNA"/>
</dbReference>
<sequence length="322" mass="36229">MSSVLWGCNTNSNSTNKLQINSPSHFPKPIPSPNRNELTQEGIALGRRLFFDTTLSANNQISCASCHQPELAFSDNKPFSSGHSGRFLKRNTPPLFNMAWAESFFWDGGVKNLESLSFAALSSPDEMGVDLEELCLGLNQDKTYTSAFKQAFDVDSISSAYISRALAQYMRTLVSYDSRYDSVQLGLSQFSDRQLHGHNVFVKNCASCHPPPLFTDNGFHHNGISQKYTAHHLYLTTGRFRITRDSIDLGKYKTPSLRNLSRTAPYMHDGRFEDLDEVLNHYQNLDLKNQNQDILVTHIEFSDVDKNALKAFLKTLEGGTID</sequence>
<feature type="compositionally biased region" description="Polar residues" evidence="10">
    <location>
        <begin position="15"/>
        <end position="24"/>
    </location>
</feature>
<accession>A0A1W2GJT5</accession>
<evidence type="ECO:0000256" key="6">
    <source>
        <dbReference type="ARBA" id="ARBA00023002"/>
    </source>
</evidence>
<proteinExistence type="predicted"/>
<dbReference type="PIRSF" id="PIRSF000294">
    <property type="entry name" value="Cytochrome-c_peroxidase"/>
    <property type="match status" value="1"/>
</dbReference>
<dbReference type="GO" id="GO:0046872">
    <property type="term" value="F:metal ion binding"/>
    <property type="evidence" value="ECO:0007669"/>
    <property type="project" value="UniProtKB-KW"/>
</dbReference>
<dbReference type="GO" id="GO:0009055">
    <property type="term" value="F:electron transfer activity"/>
    <property type="evidence" value="ECO:0007669"/>
    <property type="project" value="InterPro"/>
</dbReference>
<evidence type="ECO:0000256" key="8">
    <source>
        <dbReference type="PIRSR" id="PIRSR000294-1"/>
    </source>
</evidence>
<comment type="cofactor">
    <cofactor evidence="8">
        <name>heme</name>
        <dbReference type="ChEBI" id="CHEBI:30413"/>
    </cofactor>
    <text evidence="8">Binds 2 heme groups.</text>
</comment>
<dbReference type="InterPro" id="IPR051395">
    <property type="entry name" value="Cytochrome_c_Peroxidase/MauG"/>
</dbReference>
<comment type="PTM">
    <text evidence="8">Binds 2 heme groups per subunit.</text>
</comment>
<name>A0A1W2GJT5_REIFA</name>
<dbReference type="SUPFAM" id="SSF46626">
    <property type="entry name" value="Cytochrome c"/>
    <property type="match status" value="2"/>
</dbReference>
<dbReference type="InterPro" id="IPR036909">
    <property type="entry name" value="Cyt_c-like_dom_sf"/>
</dbReference>
<comment type="subcellular location">
    <subcellularLocation>
        <location evidence="1">Periplasm</location>
    </subcellularLocation>
</comment>
<dbReference type="GO" id="GO:0042597">
    <property type="term" value="C:periplasmic space"/>
    <property type="evidence" value="ECO:0007669"/>
    <property type="project" value="UniProtKB-SubCell"/>
</dbReference>
<organism evidence="12 13">
    <name type="scientific">Reichenbachiella faecimaris</name>
    <dbReference type="NCBI Taxonomy" id="692418"/>
    <lineage>
        <taxon>Bacteria</taxon>
        <taxon>Pseudomonadati</taxon>
        <taxon>Bacteroidota</taxon>
        <taxon>Cytophagia</taxon>
        <taxon>Cytophagales</taxon>
        <taxon>Reichenbachiellaceae</taxon>
        <taxon>Reichenbachiella</taxon>
    </lineage>
</organism>
<reference evidence="12 13" key="1">
    <citation type="submission" date="2017-04" db="EMBL/GenBank/DDBJ databases">
        <authorList>
            <person name="Afonso C.L."/>
            <person name="Miller P.J."/>
            <person name="Scott M.A."/>
            <person name="Spackman E."/>
            <person name="Goraichik I."/>
            <person name="Dimitrov K.M."/>
            <person name="Suarez D.L."/>
            <person name="Swayne D.E."/>
        </authorList>
    </citation>
    <scope>NUCLEOTIDE SEQUENCE [LARGE SCALE GENOMIC DNA]</scope>
    <source>
        <strain evidence="12 13">DSM 26133</strain>
    </source>
</reference>
<evidence type="ECO:0000256" key="5">
    <source>
        <dbReference type="ARBA" id="ARBA00022764"/>
    </source>
</evidence>
<dbReference type="InterPro" id="IPR009056">
    <property type="entry name" value="Cyt_c-like_dom"/>
</dbReference>
<evidence type="ECO:0000256" key="1">
    <source>
        <dbReference type="ARBA" id="ARBA00004418"/>
    </source>
</evidence>
<evidence type="ECO:0000256" key="10">
    <source>
        <dbReference type="SAM" id="MobiDB-lite"/>
    </source>
</evidence>
<keyword evidence="2 8" id="KW-0349">Heme</keyword>
<dbReference type="Proteomes" id="UP000192472">
    <property type="component" value="Unassembled WGS sequence"/>
</dbReference>
<feature type="binding site" description="axial binding residue" evidence="9">
    <location>
        <position position="209"/>
    </location>
    <ligand>
        <name>heme c</name>
        <dbReference type="ChEBI" id="CHEBI:61717"/>
        <label>2</label>
    </ligand>
    <ligandPart>
        <name>Fe</name>
        <dbReference type="ChEBI" id="CHEBI:18248"/>
    </ligandPart>
</feature>
<feature type="domain" description="Cytochrome c" evidence="11">
    <location>
        <begin position="192"/>
        <end position="317"/>
    </location>
</feature>
<feature type="binding site" description="covalent" evidence="8">
    <location>
        <position position="208"/>
    </location>
    <ligand>
        <name>heme c</name>
        <dbReference type="ChEBI" id="CHEBI:61717"/>
        <label>2</label>
    </ligand>
</feature>
<evidence type="ECO:0000256" key="4">
    <source>
        <dbReference type="ARBA" id="ARBA00022729"/>
    </source>
</evidence>
<keyword evidence="7 9" id="KW-0408">Iron</keyword>
<dbReference type="InterPro" id="IPR004852">
    <property type="entry name" value="Di-haem_cyt_c_peroxidsae"/>
</dbReference>
<dbReference type="InterPro" id="IPR026259">
    <property type="entry name" value="MauG/Cytc_peroxidase"/>
</dbReference>
<dbReference type="PANTHER" id="PTHR30600">
    <property type="entry name" value="CYTOCHROME C PEROXIDASE-RELATED"/>
    <property type="match status" value="1"/>
</dbReference>
<protein>
    <submittedName>
        <fullName evidence="12">Cytochrome c peroxidase</fullName>
    </submittedName>
</protein>
<keyword evidence="5" id="KW-0574">Periplasm</keyword>
<evidence type="ECO:0000256" key="2">
    <source>
        <dbReference type="ARBA" id="ARBA00022617"/>
    </source>
</evidence>
<keyword evidence="4" id="KW-0732">Signal</keyword>
<dbReference type="AlphaFoldDB" id="A0A1W2GJT5"/>
<keyword evidence="12" id="KW-0575">Peroxidase</keyword>
<keyword evidence="3 9" id="KW-0479">Metal-binding</keyword>
<dbReference type="PANTHER" id="PTHR30600:SF10">
    <property type="entry name" value="BLL6722 PROTEIN"/>
    <property type="match status" value="1"/>
</dbReference>
<evidence type="ECO:0000259" key="11">
    <source>
        <dbReference type="PROSITE" id="PS51007"/>
    </source>
</evidence>